<dbReference type="PhylomeDB" id="B8MM50"/>
<evidence type="ECO:0000256" key="1">
    <source>
        <dbReference type="RuleBase" id="RU363044"/>
    </source>
</evidence>
<name>B8MM50_TALSN</name>
<dbReference type="Gene3D" id="3.40.50.300">
    <property type="entry name" value="P-loop containing nucleotide triphosphate hydrolases"/>
    <property type="match status" value="2"/>
</dbReference>
<dbReference type="Pfam" id="PF21530">
    <property type="entry name" value="Pif1_2B_dom"/>
    <property type="match status" value="1"/>
</dbReference>
<evidence type="ECO:0000313" key="5">
    <source>
        <dbReference type="EMBL" id="EED13562.1"/>
    </source>
</evidence>
<dbReference type="PANTHER" id="PTHR47642:SF6">
    <property type="entry name" value="ATP-DEPENDENT DNA HELICASE"/>
    <property type="match status" value="1"/>
</dbReference>
<gene>
    <name evidence="5" type="ORF">TSTA_098190</name>
</gene>
<comment type="similarity">
    <text evidence="1">Belongs to the helicase family.</text>
</comment>
<dbReference type="EMBL" id="EQ962658">
    <property type="protein sequence ID" value="EED13562.1"/>
    <property type="molecule type" value="Genomic_DNA"/>
</dbReference>
<feature type="compositionally biased region" description="Polar residues" evidence="2">
    <location>
        <begin position="414"/>
        <end position="429"/>
    </location>
</feature>
<reference evidence="6" key="1">
    <citation type="journal article" date="2015" name="Genome Announc.">
        <title>Genome sequence of the AIDS-associated pathogen Penicillium marneffei (ATCC18224) and its near taxonomic relative Talaromyces stipitatus (ATCC10500).</title>
        <authorList>
            <person name="Nierman W.C."/>
            <person name="Fedorova-Abrams N.D."/>
            <person name="Andrianopoulos A."/>
        </authorList>
    </citation>
    <scope>NUCLEOTIDE SEQUENCE [LARGE SCALE GENOMIC DNA]</scope>
    <source>
        <strain evidence="6">ATCC 10500 / CBS 375.48 / QM 6759 / NRRL 1006</strain>
    </source>
</reference>
<evidence type="ECO:0000256" key="2">
    <source>
        <dbReference type="SAM" id="MobiDB-lite"/>
    </source>
</evidence>
<keyword evidence="1" id="KW-0067">ATP-binding</keyword>
<feature type="domain" description="DNA helicase Pif1-like DEAD-box helicase" evidence="3">
    <location>
        <begin position="13"/>
        <end position="124"/>
    </location>
</feature>
<dbReference type="Pfam" id="PF05970">
    <property type="entry name" value="PIF1"/>
    <property type="match status" value="1"/>
</dbReference>
<dbReference type="InterPro" id="IPR010285">
    <property type="entry name" value="DNA_helicase_pif1-like_DEAD"/>
</dbReference>
<keyword evidence="1" id="KW-0347">Helicase</keyword>
<protein>
    <recommendedName>
        <fullName evidence="1">ATP-dependent DNA helicase</fullName>
        <ecNumber evidence="1">5.6.2.3</ecNumber>
    </recommendedName>
</protein>
<evidence type="ECO:0000259" key="3">
    <source>
        <dbReference type="Pfam" id="PF05970"/>
    </source>
</evidence>
<dbReference type="GO" id="GO:0016887">
    <property type="term" value="F:ATP hydrolysis activity"/>
    <property type="evidence" value="ECO:0007669"/>
    <property type="project" value="RHEA"/>
</dbReference>
<dbReference type="SUPFAM" id="SSF52540">
    <property type="entry name" value="P-loop containing nucleoside triphosphate hydrolases"/>
    <property type="match status" value="1"/>
</dbReference>
<keyword evidence="1" id="KW-0378">Hydrolase</keyword>
<dbReference type="InterPro" id="IPR027417">
    <property type="entry name" value="P-loop_NTPase"/>
</dbReference>
<dbReference type="HOGENOM" id="CLU_001613_3_0_1"/>
<keyword evidence="1" id="KW-0233">DNA recombination</keyword>
<keyword evidence="6" id="KW-1185">Reference proteome</keyword>
<dbReference type="GO" id="GO:0006281">
    <property type="term" value="P:DNA repair"/>
    <property type="evidence" value="ECO:0007669"/>
    <property type="project" value="UniProtKB-KW"/>
</dbReference>
<keyword evidence="1" id="KW-0234">DNA repair</keyword>
<dbReference type="PANTHER" id="PTHR47642">
    <property type="entry name" value="ATP-DEPENDENT DNA HELICASE"/>
    <property type="match status" value="1"/>
</dbReference>
<dbReference type="GeneID" id="8108458"/>
<dbReference type="RefSeq" id="XP_002485800.1">
    <property type="nucleotide sequence ID" value="XM_002485755.1"/>
</dbReference>
<proteinExistence type="inferred from homology"/>
<comment type="catalytic activity">
    <reaction evidence="1">
        <text>ATP + H2O = ADP + phosphate + H(+)</text>
        <dbReference type="Rhea" id="RHEA:13065"/>
        <dbReference type="ChEBI" id="CHEBI:15377"/>
        <dbReference type="ChEBI" id="CHEBI:15378"/>
        <dbReference type="ChEBI" id="CHEBI:30616"/>
        <dbReference type="ChEBI" id="CHEBI:43474"/>
        <dbReference type="ChEBI" id="CHEBI:456216"/>
        <dbReference type="EC" id="5.6.2.3"/>
    </reaction>
</comment>
<comment type="cofactor">
    <cofactor evidence="1">
        <name>Mg(2+)</name>
        <dbReference type="ChEBI" id="CHEBI:18420"/>
    </cofactor>
</comment>
<dbReference type="InParanoid" id="B8MM50"/>
<dbReference type="GO" id="GO:0005524">
    <property type="term" value="F:ATP binding"/>
    <property type="evidence" value="ECO:0007669"/>
    <property type="project" value="UniProtKB-KW"/>
</dbReference>
<dbReference type="GO" id="GO:0043139">
    <property type="term" value="F:5'-3' DNA helicase activity"/>
    <property type="evidence" value="ECO:0007669"/>
    <property type="project" value="UniProtKB-EC"/>
</dbReference>
<dbReference type="InterPro" id="IPR051055">
    <property type="entry name" value="PIF1_helicase"/>
</dbReference>
<feature type="region of interest" description="Disordered" evidence="2">
    <location>
        <begin position="414"/>
        <end position="436"/>
    </location>
</feature>
<feature type="domain" description="DNA helicase Pif1-like 2B" evidence="4">
    <location>
        <begin position="211"/>
        <end position="241"/>
    </location>
</feature>
<dbReference type="AlphaFoldDB" id="B8MM50"/>
<dbReference type="EC" id="5.6.2.3" evidence="1"/>
<dbReference type="GO" id="GO:0006310">
    <property type="term" value="P:DNA recombination"/>
    <property type="evidence" value="ECO:0007669"/>
    <property type="project" value="UniProtKB-KW"/>
</dbReference>
<dbReference type="eggNOG" id="KOG0987">
    <property type="taxonomic scope" value="Eukaryota"/>
</dbReference>
<evidence type="ECO:0000313" key="6">
    <source>
        <dbReference type="Proteomes" id="UP000001745"/>
    </source>
</evidence>
<dbReference type="OMA" id="ICIIATH"/>
<dbReference type="VEuPathDB" id="FungiDB:TSTA_098190"/>
<dbReference type="CDD" id="cd18809">
    <property type="entry name" value="SF1_C_RecD"/>
    <property type="match status" value="1"/>
</dbReference>
<accession>B8MM50</accession>
<dbReference type="GO" id="GO:0000723">
    <property type="term" value="P:telomere maintenance"/>
    <property type="evidence" value="ECO:0007669"/>
    <property type="project" value="InterPro"/>
</dbReference>
<dbReference type="Proteomes" id="UP000001745">
    <property type="component" value="Unassembled WGS sequence"/>
</dbReference>
<dbReference type="InterPro" id="IPR049163">
    <property type="entry name" value="Pif1-like_2B_dom"/>
</dbReference>
<dbReference type="STRING" id="441959.B8MM50"/>
<dbReference type="OrthoDB" id="4369146at2759"/>
<evidence type="ECO:0000259" key="4">
    <source>
        <dbReference type="Pfam" id="PF21530"/>
    </source>
</evidence>
<sequence length="436" mass="49195">MADLTSENLQALQANLHGVKWLIINEKSMIGLKQLYWVNLRLQQIFPTPESESAPPFGGLNVILTGDFYQLPPVAQRPLYYNKKLDFIEEIYGHSLYKKFDITIELNVIRRQDDTDVDAIKFKEALDHLREDELQLADWKLLCTRVKAVVPHVVESFKNALRIYSKKAEVHDFNHSRLRDIGNPVICIIATHQGLNAEKASSDEAGNLHAELDLSIGCRIMLLENIWTDYGLVNGAFGTVLDVVWEAGTTNPRQTPLLLLLVHFDSYDGPDCCLVDNKTAVPIFQSRRDFSTSNITCSRTQFPIIVAYAMTVHKAQGITVDQAVLNITNRDFALGLTYVALSRVKKLSGVLFEEGFDYERFVRKKPHPTMVMRKEDAQRRLEQHIDYVPLPDALVARSSAQIFQASLPIRTSSPQRASSLVPHASSQTPPVDDEIA</sequence>
<keyword evidence="1" id="KW-0227">DNA damage</keyword>
<organism evidence="5 6">
    <name type="scientific">Talaromyces stipitatus (strain ATCC 10500 / CBS 375.48 / QM 6759 / NRRL 1006)</name>
    <name type="common">Penicillium stipitatum</name>
    <dbReference type="NCBI Taxonomy" id="441959"/>
    <lineage>
        <taxon>Eukaryota</taxon>
        <taxon>Fungi</taxon>
        <taxon>Dikarya</taxon>
        <taxon>Ascomycota</taxon>
        <taxon>Pezizomycotina</taxon>
        <taxon>Eurotiomycetes</taxon>
        <taxon>Eurotiomycetidae</taxon>
        <taxon>Eurotiales</taxon>
        <taxon>Trichocomaceae</taxon>
        <taxon>Talaromyces</taxon>
        <taxon>Talaromyces sect. Talaromyces</taxon>
    </lineage>
</organism>
<keyword evidence="1" id="KW-0547">Nucleotide-binding</keyword>